<dbReference type="EnsemblPlants" id="OGLUM03G29650.1">
    <property type="protein sequence ID" value="OGLUM03G29650.1"/>
    <property type="gene ID" value="OGLUM03G29650"/>
</dbReference>
<organism evidence="1">
    <name type="scientific">Oryza glumipatula</name>
    <dbReference type="NCBI Taxonomy" id="40148"/>
    <lineage>
        <taxon>Eukaryota</taxon>
        <taxon>Viridiplantae</taxon>
        <taxon>Streptophyta</taxon>
        <taxon>Embryophyta</taxon>
        <taxon>Tracheophyta</taxon>
        <taxon>Spermatophyta</taxon>
        <taxon>Magnoliopsida</taxon>
        <taxon>Liliopsida</taxon>
        <taxon>Poales</taxon>
        <taxon>Poaceae</taxon>
        <taxon>BOP clade</taxon>
        <taxon>Oryzoideae</taxon>
        <taxon>Oryzeae</taxon>
        <taxon>Oryzinae</taxon>
        <taxon>Oryza</taxon>
    </lineage>
</organism>
<dbReference type="InterPro" id="IPR036312">
    <property type="entry name" value="Bifun_inhib/LTP/seed_sf"/>
</dbReference>
<dbReference type="SUPFAM" id="SSF47699">
    <property type="entry name" value="Bifunctional inhibitor/lipid-transfer protein/seed storage 2S albumin"/>
    <property type="match status" value="1"/>
</dbReference>
<keyword evidence="2" id="KW-1185">Reference proteome</keyword>
<protein>
    <recommendedName>
        <fullName evidence="3">Bifunctional inhibitor/plant lipid transfer protein/seed storage helical domain-containing protein</fullName>
    </recommendedName>
</protein>
<accession>A0A0D9ZBJ5</accession>
<name>A0A0D9ZBJ5_9ORYZ</name>
<reference evidence="1" key="1">
    <citation type="submission" date="2015-04" db="UniProtKB">
        <authorList>
            <consortium name="EnsemblPlants"/>
        </authorList>
    </citation>
    <scope>IDENTIFICATION</scope>
</reference>
<proteinExistence type="predicted"/>
<dbReference type="STRING" id="40148.A0A0D9ZBJ5"/>
<sequence length="347" mass="36535">MPTPTCCRPLVSVVDLGGGFHCLCRVAAEPEVVLVGLNATHLAALYVSCGGLHAGDLPAACKGAIAVAAQEHPLAVARSVLRAAALPGAIAVAPQDHSLAVAPPEHHAAALPGATQNHSLALAVAVARPEHHAPVFPGAIAAQDQHSLTVARPDHQAAVYPAQGEDYPEDQTCEANKLASQLIDSCGNGSSPDVRCCETIVVVVDLPNCLCLVSLRPKIKESQFSAFTLITSYRACGGLRAVKQKDAALCYGFNETEDEQPNLPPPAGNGVGTATVKQPKVILDPVDNFSNWDRYIMAILEVATGVQIVYALFREMAPPYIFAVLSCPHKRLLLDYYASKVVAYEAS</sequence>
<dbReference type="AlphaFoldDB" id="A0A0D9ZBJ5"/>
<dbReference type="Proteomes" id="UP000026961">
    <property type="component" value="Chromosome 3"/>
</dbReference>
<evidence type="ECO:0000313" key="1">
    <source>
        <dbReference type="EnsemblPlants" id="OGLUM03G29650.1"/>
    </source>
</evidence>
<reference evidence="1" key="2">
    <citation type="submission" date="2018-05" db="EMBL/GenBank/DDBJ databases">
        <title>OgluRS3 (Oryza glumaepatula Reference Sequence Version 3).</title>
        <authorList>
            <person name="Zhang J."/>
            <person name="Kudrna D."/>
            <person name="Lee S."/>
            <person name="Talag J."/>
            <person name="Welchert J."/>
            <person name="Wing R.A."/>
        </authorList>
    </citation>
    <scope>NUCLEOTIDE SEQUENCE [LARGE SCALE GENOMIC DNA]</scope>
</reference>
<evidence type="ECO:0008006" key="3">
    <source>
        <dbReference type="Google" id="ProtNLM"/>
    </source>
</evidence>
<evidence type="ECO:0000313" key="2">
    <source>
        <dbReference type="Proteomes" id="UP000026961"/>
    </source>
</evidence>
<dbReference type="Gramene" id="OGLUM03G29650.1">
    <property type="protein sequence ID" value="OGLUM03G29650.1"/>
    <property type="gene ID" value="OGLUM03G29650"/>
</dbReference>